<dbReference type="GeneID" id="94193406"/>
<gene>
    <name evidence="5" type="ORF">BcabD6B2_13580</name>
</gene>
<evidence type="ECO:0000313" key="6">
    <source>
        <dbReference type="Proteomes" id="UP001497744"/>
    </source>
</evidence>
<keyword evidence="4" id="KW-0812">Transmembrane</keyword>
<dbReference type="GO" id="GO:0015935">
    <property type="term" value="C:small ribosomal subunit"/>
    <property type="evidence" value="ECO:0007669"/>
    <property type="project" value="TreeGrafter"/>
</dbReference>
<dbReference type="GO" id="GO:0005737">
    <property type="term" value="C:cytoplasm"/>
    <property type="evidence" value="ECO:0007669"/>
    <property type="project" value="UniProtKB-ARBA"/>
</dbReference>
<name>A0AAV4LQB8_BABCB</name>
<accession>A0AAV4LQB8</accession>
<evidence type="ECO:0000256" key="2">
    <source>
        <dbReference type="ARBA" id="ARBA00022980"/>
    </source>
</evidence>
<dbReference type="InterPro" id="IPR001209">
    <property type="entry name" value="Ribosomal_uS14"/>
</dbReference>
<dbReference type="GO" id="GO:0003735">
    <property type="term" value="F:structural constituent of ribosome"/>
    <property type="evidence" value="ECO:0007669"/>
    <property type="project" value="InterPro"/>
</dbReference>
<dbReference type="SUPFAM" id="SSF57716">
    <property type="entry name" value="Glucocorticoid receptor-like (DNA-binding domain)"/>
    <property type="match status" value="1"/>
</dbReference>
<proteinExistence type="inferred from homology"/>
<dbReference type="RefSeq" id="XP_067713994.1">
    <property type="nucleotide sequence ID" value="XM_067857893.1"/>
</dbReference>
<evidence type="ECO:0000313" key="5">
    <source>
        <dbReference type="EMBL" id="GIX61923.1"/>
    </source>
</evidence>
<protein>
    <submittedName>
        <fullName evidence="5">Ribosomal protein S14 (Chloroplast)</fullName>
    </submittedName>
</protein>
<organism evidence="5 6">
    <name type="scientific">Babesia caballi</name>
    <dbReference type="NCBI Taxonomy" id="5871"/>
    <lineage>
        <taxon>Eukaryota</taxon>
        <taxon>Sar</taxon>
        <taxon>Alveolata</taxon>
        <taxon>Apicomplexa</taxon>
        <taxon>Aconoidasida</taxon>
        <taxon>Piroplasmida</taxon>
        <taxon>Babesiidae</taxon>
        <taxon>Babesia</taxon>
    </lineage>
</organism>
<sequence length="225" mass="26462">MFYRKENGYMKCTGNNKCVKTLLILWLYAVTCEWFLASNSFLVDAFVHRFKDSGLLKQGAVVRRKICRASVGGVPEIPPYNPDPEKIKAQVLHYGPEIPEETWRKPQRPPGFCGYKGMAQDFRFCKPDKAVMSRMMRRKYKQVVYKHVRAKYKQYIKYARNVAELMYWRAKLDSLPRDSAKTRYNRICMLTGRTRAVSRVVGLTRHQFRDFAYRGLIPGIKRANW</sequence>
<evidence type="ECO:0000256" key="4">
    <source>
        <dbReference type="SAM" id="Phobius"/>
    </source>
</evidence>
<dbReference type="Pfam" id="PF00253">
    <property type="entry name" value="Ribosomal_S14"/>
    <property type="match status" value="1"/>
</dbReference>
<dbReference type="EMBL" id="BPLF01000001">
    <property type="protein sequence ID" value="GIX61923.1"/>
    <property type="molecule type" value="Genomic_DNA"/>
</dbReference>
<feature type="transmembrane region" description="Helical" evidence="4">
    <location>
        <begin position="21"/>
        <end position="43"/>
    </location>
</feature>
<evidence type="ECO:0000256" key="1">
    <source>
        <dbReference type="ARBA" id="ARBA00009083"/>
    </source>
</evidence>
<keyword evidence="6" id="KW-1185">Reference proteome</keyword>
<reference evidence="5 6" key="1">
    <citation type="submission" date="2021-06" db="EMBL/GenBank/DDBJ databases">
        <title>Genome sequence of Babesia caballi.</title>
        <authorList>
            <person name="Yamagishi J."/>
            <person name="Kidaka T."/>
            <person name="Ochi A."/>
        </authorList>
    </citation>
    <scope>NUCLEOTIDE SEQUENCE [LARGE SCALE GENOMIC DNA]</scope>
    <source>
        <strain evidence="5">USDA-D6B2</strain>
    </source>
</reference>
<dbReference type="GO" id="GO:0006412">
    <property type="term" value="P:translation"/>
    <property type="evidence" value="ECO:0007669"/>
    <property type="project" value="InterPro"/>
</dbReference>
<keyword evidence="4" id="KW-0472">Membrane</keyword>
<dbReference type="PANTHER" id="PTHR19836:SF19">
    <property type="entry name" value="SMALL RIBOSOMAL SUBUNIT PROTEIN US14M"/>
    <property type="match status" value="1"/>
</dbReference>
<dbReference type="PANTHER" id="PTHR19836">
    <property type="entry name" value="30S RIBOSOMAL PROTEIN S14"/>
    <property type="match status" value="1"/>
</dbReference>
<dbReference type="Proteomes" id="UP001497744">
    <property type="component" value="Unassembled WGS sequence"/>
</dbReference>
<keyword evidence="4" id="KW-1133">Transmembrane helix</keyword>
<keyword evidence="3" id="KW-0687">Ribonucleoprotein</keyword>
<dbReference type="Gene3D" id="1.10.287.1480">
    <property type="match status" value="1"/>
</dbReference>
<comment type="similarity">
    <text evidence="1">Belongs to the universal ribosomal protein uS14 family.</text>
</comment>
<evidence type="ECO:0000256" key="3">
    <source>
        <dbReference type="ARBA" id="ARBA00023274"/>
    </source>
</evidence>
<keyword evidence="2 5" id="KW-0689">Ribosomal protein</keyword>
<comment type="caution">
    <text evidence="5">The sequence shown here is derived from an EMBL/GenBank/DDBJ whole genome shotgun (WGS) entry which is preliminary data.</text>
</comment>
<dbReference type="AlphaFoldDB" id="A0AAV4LQB8"/>